<proteinExistence type="predicted"/>
<organism evidence="1 2">
    <name type="scientific">Calicophoron daubneyi</name>
    <name type="common">Rumen fluke</name>
    <name type="synonym">Paramphistomum daubneyi</name>
    <dbReference type="NCBI Taxonomy" id="300641"/>
    <lineage>
        <taxon>Eukaryota</taxon>
        <taxon>Metazoa</taxon>
        <taxon>Spiralia</taxon>
        <taxon>Lophotrochozoa</taxon>
        <taxon>Platyhelminthes</taxon>
        <taxon>Trematoda</taxon>
        <taxon>Digenea</taxon>
        <taxon>Plagiorchiida</taxon>
        <taxon>Pronocephalata</taxon>
        <taxon>Paramphistomoidea</taxon>
        <taxon>Paramphistomidae</taxon>
        <taxon>Calicophoron</taxon>
    </lineage>
</organism>
<reference evidence="1" key="1">
    <citation type="submission" date="2024-06" db="EMBL/GenBank/DDBJ databases">
        <authorList>
            <person name="Liu X."/>
            <person name="Lenzi L."/>
            <person name="Haldenby T S."/>
            <person name="Uol C."/>
        </authorList>
    </citation>
    <scope>NUCLEOTIDE SEQUENCE</scope>
</reference>
<dbReference type="Proteomes" id="UP001497525">
    <property type="component" value="Unassembled WGS sequence"/>
</dbReference>
<evidence type="ECO:0008006" key="3">
    <source>
        <dbReference type="Google" id="ProtNLM"/>
    </source>
</evidence>
<evidence type="ECO:0000313" key="1">
    <source>
        <dbReference type="EMBL" id="CAL5131866.1"/>
    </source>
</evidence>
<sequence>MKTLKRILCRQSKKPVVDYCSSMNNDRILVLPYQSPKENQLKMSEVKSPHGLRLDIELENSSGPKAPMPKKLIERLNNSGKLETSHDIERELDVADKRRLSLQADRTEKLRQHLEHVEKIAKLKQRQHTVSEECGDEEKSND</sequence>
<dbReference type="EMBL" id="CAXLJL010000112">
    <property type="protein sequence ID" value="CAL5131866.1"/>
    <property type="molecule type" value="Genomic_DNA"/>
</dbReference>
<comment type="caution">
    <text evidence="1">The sequence shown here is derived from an EMBL/GenBank/DDBJ whole genome shotgun (WGS) entry which is preliminary data.</text>
</comment>
<name>A0AAV2T6L1_CALDB</name>
<gene>
    <name evidence="1" type="ORF">CDAUBV1_LOCUS4404</name>
</gene>
<accession>A0AAV2T6L1</accession>
<protein>
    <recommendedName>
        <fullName evidence="3">Stathmin</fullName>
    </recommendedName>
</protein>
<dbReference type="AlphaFoldDB" id="A0AAV2T6L1"/>
<evidence type="ECO:0000313" key="2">
    <source>
        <dbReference type="Proteomes" id="UP001497525"/>
    </source>
</evidence>